<sequence length="99" mass="12041">MKELIDIHVVLATPEDMEFWEDQAEDAADRLNELLHYLYARADEEIDTHQLELMLQHIWETWHQDQYLLDIDEQELYDWVDQLLATWDDEHPDAHTDNH</sequence>
<evidence type="ECO:0000313" key="2">
    <source>
        <dbReference type="Proteomes" id="UP000664654"/>
    </source>
</evidence>
<proteinExistence type="predicted"/>
<comment type="caution">
    <text evidence="1">The sequence shown here is derived from an EMBL/GenBank/DDBJ whole genome shotgun (WGS) entry which is preliminary data.</text>
</comment>
<name>A0A939DKH0_9ALTE</name>
<dbReference type="RefSeq" id="WP_206572506.1">
    <property type="nucleotide sequence ID" value="NZ_JAFKCV010000002.1"/>
</dbReference>
<dbReference type="Proteomes" id="UP000664654">
    <property type="component" value="Unassembled WGS sequence"/>
</dbReference>
<gene>
    <name evidence="1" type="ORF">J0A66_04015</name>
</gene>
<protein>
    <submittedName>
        <fullName evidence="1">Uncharacterized protein</fullName>
    </submittedName>
</protein>
<reference evidence="1" key="1">
    <citation type="submission" date="2021-03" db="EMBL/GenBank/DDBJ databases">
        <title>novel species isolated from a fishpond in China.</title>
        <authorList>
            <person name="Lu H."/>
            <person name="Cai Z."/>
        </authorList>
    </citation>
    <scope>NUCLEOTIDE SEQUENCE</scope>
    <source>
        <strain evidence="1">JCM 30855</strain>
    </source>
</reference>
<accession>A0A939DKH0</accession>
<keyword evidence="2" id="KW-1185">Reference proteome</keyword>
<dbReference type="EMBL" id="JAFKCV010000002">
    <property type="protein sequence ID" value="MBN7824388.1"/>
    <property type="molecule type" value="Genomic_DNA"/>
</dbReference>
<organism evidence="1 2">
    <name type="scientific">Bowmanella dokdonensis</name>
    <dbReference type="NCBI Taxonomy" id="751969"/>
    <lineage>
        <taxon>Bacteria</taxon>
        <taxon>Pseudomonadati</taxon>
        <taxon>Pseudomonadota</taxon>
        <taxon>Gammaproteobacteria</taxon>
        <taxon>Alteromonadales</taxon>
        <taxon>Alteromonadaceae</taxon>
        <taxon>Bowmanella</taxon>
    </lineage>
</organism>
<dbReference type="AlphaFoldDB" id="A0A939DKH0"/>
<evidence type="ECO:0000313" key="1">
    <source>
        <dbReference type="EMBL" id="MBN7824388.1"/>
    </source>
</evidence>